<proteinExistence type="predicted"/>
<name>A0A246RXX4_9GAMM</name>
<evidence type="ECO:0000313" key="1">
    <source>
        <dbReference type="EMBL" id="OWV28817.1"/>
    </source>
</evidence>
<comment type="caution">
    <text evidence="1">The sequence shown here is derived from an EMBL/GenBank/DDBJ whole genome shotgun (WGS) entry which is preliminary data.</text>
</comment>
<dbReference type="EMBL" id="JPUA01000034">
    <property type="protein sequence ID" value="OWV28817.1"/>
    <property type="molecule type" value="Genomic_DNA"/>
</dbReference>
<dbReference type="Proteomes" id="UP000197334">
    <property type="component" value="Unassembled WGS sequence"/>
</dbReference>
<protein>
    <submittedName>
        <fullName evidence="1">Uncharacterized protein</fullName>
    </submittedName>
</protein>
<keyword evidence="2" id="KW-1185">Reference proteome</keyword>
<evidence type="ECO:0000313" key="2">
    <source>
        <dbReference type="Proteomes" id="UP000197334"/>
    </source>
</evidence>
<sequence>MLTISIATIVQTTKLESRCQLFALRLQNWRLLRTAVAVRVTGRVRSIDLTLLIWLSRAVMADQPVDLALFETVLHRMQQAFAVDLETKVAPLTSNMLVSLCKEFILQGVDLHRVNENRCFSLPCLTSLHFSTLG</sequence>
<dbReference type="AlphaFoldDB" id="A0A246RXX4"/>
<accession>A0A246RXX4</accession>
<reference evidence="1 2" key="1">
    <citation type="submission" date="2014-08" db="EMBL/GenBank/DDBJ databases">
        <title>Draft genome sequence of a novel L-asparaginase producing marine bacterium, Halomonas campaniensis.</title>
        <authorList>
            <person name="Sundarakrishnan B."/>
            <person name="Moushumi Priya A."/>
            <person name="Raman G."/>
            <person name="Sakthivel N."/>
            <person name="Park S."/>
            <person name="Jayachandran S."/>
        </authorList>
    </citation>
    <scope>NUCLEOTIDE SEQUENCE [LARGE SCALE GENOMIC DNA]</scope>
    <source>
        <strain evidence="1 2">SK03</strain>
    </source>
</reference>
<gene>
    <name evidence="1" type="ORF">JI62_14300</name>
</gene>
<organism evidence="1 2">
    <name type="scientific">Halomonas campaniensis</name>
    <dbReference type="NCBI Taxonomy" id="213554"/>
    <lineage>
        <taxon>Bacteria</taxon>
        <taxon>Pseudomonadati</taxon>
        <taxon>Pseudomonadota</taxon>
        <taxon>Gammaproteobacteria</taxon>
        <taxon>Oceanospirillales</taxon>
        <taxon>Halomonadaceae</taxon>
        <taxon>Halomonas</taxon>
    </lineage>
</organism>